<evidence type="ECO:0000313" key="9">
    <source>
        <dbReference type="Proteomes" id="UP000482578"/>
    </source>
</evidence>
<evidence type="ECO:0000256" key="6">
    <source>
        <dbReference type="ARBA" id="ARBA00023136"/>
    </source>
</evidence>
<keyword evidence="7" id="KW-0653">Protein transport</keyword>
<dbReference type="AlphaFoldDB" id="A0A6B2KMI7"/>
<keyword evidence="4 7" id="KW-0812">Transmembrane</keyword>
<proteinExistence type="inferred from homology"/>
<evidence type="ECO:0000313" key="8">
    <source>
        <dbReference type="EMBL" id="NDV11412.1"/>
    </source>
</evidence>
<comment type="similarity">
    <text evidence="2 7">Belongs to the ExbD/TolR family.</text>
</comment>
<dbReference type="Gene3D" id="3.30.420.270">
    <property type="match status" value="1"/>
</dbReference>
<evidence type="ECO:0000256" key="1">
    <source>
        <dbReference type="ARBA" id="ARBA00004162"/>
    </source>
</evidence>
<comment type="caution">
    <text evidence="8">The sequence shown here is derived from an EMBL/GenBank/DDBJ whole genome shotgun (WGS) entry which is preliminary data.</text>
</comment>
<evidence type="ECO:0000256" key="7">
    <source>
        <dbReference type="RuleBase" id="RU003879"/>
    </source>
</evidence>
<keyword evidence="3" id="KW-1003">Cell membrane</keyword>
<keyword evidence="9" id="KW-1185">Reference proteome</keyword>
<dbReference type="Pfam" id="PF02472">
    <property type="entry name" value="ExbD"/>
    <property type="match status" value="1"/>
</dbReference>
<dbReference type="EMBL" id="JAAGAA010000001">
    <property type="protein sequence ID" value="NDV11412.1"/>
    <property type="molecule type" value="Genomic_DNA"/>
</dbReference>
<organism evidence="8 9">
    <name type="scientific">Crenobacter caeni</name>
    <dbReference type="NCBI Taxonomy" id="2705474"/>
    <lineage>
        <taxon>Bacteria</taxon>
        <taxon>Pseudomonadati</taxon>
        <taxon>Pseudomonadota</taxon>
        <taxon>Betaproteobacteria</taxon>
        <taxon>Neisseriales</taxon>
        <taxon>Neisseriaceae</taxon>
        <taxon>Crenobacter</taxon>
    </lineage>
</organism>
<keyword evidence="5" id="KW-1133">Transmembrane helix</keyword>
<protein>
    <submittedName>
        <fullName evidence="8">Protein TolR</fullName>
    </submittedName>
</protein>
<dbReference type="RefSeq" id="WP_163314710.1">
    <property type="nucleotide sequence ID" value="NZ_JAAGAA010000001.1"/>
</dbReference>
<dbReference type="GO" id="GO:0005886">
    <property type="term" value="C:plasma membrane"/>
    <property type="evidence" value="ECO:0007669"/>
    <property type="project" value="UniProtKB-SubCell"/>
</dbReference>
<dbReference type="PANTHER" id="PTHR30558:SF7">
    <property type="entry name" value="TOL-PAL SYSTEM PROTEIN TOLR"/>
    <property type="match status" value="1"/>
</dbReference>
<comment type="subcellular location">
    <subcellularLocation>
        <location evidence="1">Cell membrane</location>
        <topology evidence="1">Single-pass membrane protein</topology>
    </subcellularLocation>
    <subcellularLocation>
        <location evidence="7">Cell membrane</location>
        <topology evidence="7">Single-pass type II membrane protein</topology>
    </subcellularLocation>
</comment>
<evidence type="ECO:0000256" key="3">
    <source>
        <dbReference type="ARBA" id="ARBA00022475"/>
    </source>
</evidence>
<evidence type="ECO:0000256" key="5">
    <source>
        <dbReference type="ARBA" id="ARBA00022989"/>
    </source>
</evidence>
<keyword evidence="6" id="KW-0472">Membrane</keyword>
<evidence type="ECO:0000256" key="4">
    <source>
        <dbReference type="ARBA" id="ARBA00022692"/>
    </source>
</evidence>
<dbReference type="PANTHER" id="PTHR30558">
    <property type="entry name" value="EXBD MEMBRANE COMPONENT OF PMF-DRIVEN MACROMOLECULE IMPORT SYSTEM"/>
    <property type="match status" value="1"/>
</dbReference>
<name>A0A6B2KMI7_9NEIS</name>
<sequence length="133" mass="14309">MLNRKPRRMINQMNVVPYIDVMLVLLVIFMVTAPMFSPGVIEVPSVSRAAQVDVSPVEVRFDGGRYGWALDGKSHDADNLDALVAAVAPLAAGGRPVAISASRDARYSEVVAIADRLYQAGVSRVALTVRQDG</sequence>
<keyword evidence="7" id="KW-0813">Transport</keyword>
<dbReference type="InterPro" id="IPR003400">
    <property type="entry name" value="ExbD"/>
</dbReference>
<gene>
    <name evidence="8" type="ORF">GZH52_01135</name>
</gene>
<accession>A0A6B2KMI7</accession>
<evidence type="ECO:0000256" key="2">
    <source>
        <dbReference type="ARBA" id="ARBA00005811"/>
    </source>
</evidence>
<dbReference type="Proteomes" id="UP000482578">
    <property type="component" value="Unassembled WGS sequence"/>
</dbReference>
<reference evidence="8 9" key="1">
    <citation type="submission" date="2020-02" db="EMBL/GenBank/DDBJ databases">
        <authorList>
            <person name="Yang Z."/>
        </authorList>
    </citation>
    <scope>NUCLEOTIDE SEQUENCE [LARGE SCALE GENOMIC DNA]</scope>
    <source>
        <strain evidence="8 9">HX-7-9</strain>
    </source>
</reference>
<dbReference type="GO" id="GO:0015031">
    <property type="term" value="P:protein transport"/>
    <property type="evidence" value="ECO:0007669"/>
    <property type="project" value="UniProtKB-KW"/>
</dbReference>
<dbReference type="GO" id="GO:0022857">
    <property type="term" value="F:transmembrane transporter activity"/>
    <property type="evidence" value="ECO:0007669"/>
    <property type="project" value="InterPro"/>
</dbReference>